<reference evidence="2" key="1">
    <citation type="submission" date="2022-01" db="EMBL/GenBank/DDBJ databases">
        <title>Comparative genomics reveals a dynamic genome evolution in the ectomycorrhizal milk-cap (Lactarius) mushrooms.</title>
        <authorList>
            <consortium name="DOE Joint Genome Institute"/>
            <person name="Lebreton A."/>
            <person name="Tang N."/>
            <person name="Kuo A."/>
            <person name="LaButti K."/>
            <person name="Drula E."/>
            <person name="Barry K."/>
            <person name="Clum A."/>
            <person name="Lipzen A."/>
            <person name="Mousain D."/>
            <person name="Ng V."/>
            <person name="Wang R."/>
            <person name="Wang X."/>
            <person name="Dai Y."/>
            <person name="Henrissat B."/>
            <person name="Grigoriev I.V."/>
            <person name="Guerin-Laguette A."/>
            <person name="Yu F."/>
            <person name="Martin F.M."/>
        </authorList>
    </citation>
    <scope>NUCLEOTIDE SEQUENCE</scope>
    <source>
        <strain evidence="2">QP</strain>
    </source>
</reference>
<dbReference type="Proteomes" id="UP001201163">
    <property type="component" value="Unassembled WGS sequence"/>
</dbReference>
<proteinExistence type="predicted"/>
<gene>
    <name evidence="2" type="ORF">EDB92DRAFT_1948889</name>
</gene>
<dbReference type="EMBL" id="JAKELL010000051">
    <property type="protein sequence ID" value="KAH8986871.1"/>
    <property type="molecule type" value="Genomic_DNA"/>
</dbReference>
<comment type="caution">
    <text evidence="2">The sequence shown here is derived from an EMBL/GenBank/DDBJ whole genome shotgun (WGS) entry which is preliminary data.</text>
</comment>
<keyword evidence="1" id="KW-0812">Transmembrane</keyword>
<evidence type="ECO:0000256" key="1">
    <source>
        <dbReference type="SAM" id="Phobius"/>
    </source>
</evidence>
<keyword evidence="1" id="KW-0472">Membrane</keyword>
<feature type="transmembrane region" description="Helical" evidence="1">
    <location>
        <begin position="20"/>
        <end position="40"/>
    </location>
</feature>
<accession>A0AAD4LBK2</accession>
<evidence type="ECO:0000313" key="3">
    <source>
        <dbReference type="Proteomes" id="UP001201163"/>
    </source>
</evidence>
<sequence>MVLAPTQQTLMKLTLHSDAPVGALSGLSLAGLYFSLLCVLSMHGLVFELSVKDEPFVLWHTTTLAQLEVLACKLLVPTNLPFSNSWSISTALTWNKGLSSRCGNWDRIWDHFAVELTTLVTLDIDTECQYIEPMSLWEVLVPESQYAADAAALQCFHIIVAARLREMHEEY</sequence>
<name>A0AAD4LBK2_9AGAM</name>
<evidence type="ECO:0000313" key="2">
    <source>
        <dbReference type="EMBL" id="KAH8986871.1"/>
    </source>
</evidence>
<dbReference type="AlphaFoldDB" id="A0AAD4LBK2"/>
<protein>
    <submittedName>
        <fullName evidence="2">Uncharacterized protein</fullName>
    </submittedName>
</protein>
<keyword evidence="1" id="KW-1133">Transmembrane helix</keyword>
<organism evidence="2 3">
    <name type="scientific">Lactarius akahatsu</name>
    <dbReference type="NCBI Taxonomy" id="416441"/>
    <lineage>
        <taxon>Eukaryota</taxon>
        <taxon>Fungi</taxon>
        <taxon>Dikarya</taxon>
        <taxon>Basidiomycota</taxon>
        <taxon>Agaricomycotina</taxon>
        <taxon>Agaricomycetes</taxon>
        <taxon>Russulales</taxon>
        <taxon>Russulaceae</taxon>
        <taxon>Lactarius</taxon>
    </lineage>
</organism>
<keyword evidence="3" id="KW-1185">Reference proteome</keyword>